<reference evidence="3" key="1">
    <citation type="submission" date="2020-11" db="EMBL/GenBank/DDBJ databases">
        <authorList>
            <person name="Tran Van P."/>
        </authorList>
    </citation>
    <scope>NUCLEOTIDE SEQUENCE</scope>
</reference>
<evidence type="ECO:0000256" key="2">
    <source>
        <dbReference type="ARBA" id="ARBA00023054"/>
    </source>
</evidence>
<gene>
    <name evidence="3" type="ORF">ONB1V03_LOCUS16529</name>
</gene>
<accession>A0A7R9MH03</accession>
<evidence type="ECO:0000313" key="3">
    <source>
        <dbReference type="EMBL" id="CAD7659958.1"/>
    </source>
</evidence>
<feature type="non-terminal residue" evidence="3">
    <location>
        <position position="266"/>
    </location>
</feature>
<dbReference type="Proteomes" id="UP000728032">
    <property type="component" value="Unassembled WGS sequence"/>
</dbReference>
<protein>
    <submittedName>
        <fullName evidence="3">Uncharacterized protein</fullName>
    </submittedName>
</protein>
<dbReference type="EMBL" id="OC933672">
    <property type="protein sequence ID" value="CAD7659958.1"/>
    <property type="molecule type" value="Genomic_DNA"/>
</dbReference>
<sequence length="266" mass="29961">MSSSQTSSAASQALFACTRCNSRHPFEELSQGQQLCKECRGAFPIVKCTYCRTEFQQESKSIQAICKKCELNVKNFGKPSACDYCNIIAAFIGSKCQRCANSEKKYGPPLTCEQCKQRCAFDRKDPESRKKVEGKLLCWLCTLSYKRALAKANQQESKSIQAICKKCELNVKNFGKVCHHLVDHCIQCRGLRPSACDYCNIIAAFIGSKCQRCANSEKKYGPPLTCEQCKQRCAFDRKDPESRKKVEGKLLCWLCTLSYKRALAKA</sequence>
<keyword evidence="4" id="KW-1185">Reference proteome</keyword>
<evidence type="ECO:0000256" key="1">
    <source>
        <dbReference type="ARBA" id="ARBA00009097"/>
    </source>
</evidence>
<evidence type="ECO:0000313" key="4">
    <source>
        <dbReference type="Proteomes" id="UP000728032"/>
    </source>
</evidence>
<organism evidence="3">
    <name type="scientific">Oppiella nova</name>
    <dbReference type="NCBI Taxonomy" id="334625"/>
    <lineage>
        <taxon>Eukaryota</taxon>
        <taxon>Metazoa</taxon>
        <taxon>Ecdysozoa</taxon>
        <taxon>Arthropoda</taxon>
        <taxon>Chelicerata</taxon>
        <taxon>Arachnida</taxon>
        <taxon>Acari</taxon>
        <taxon>Acariformes</taxon>
        <taxon>Sarcoptiformes</taxon>
        <taxon>Oribatida</taxon>
        <taxon>Brachypylina</taxon>
        <taxon>Oppioidea</taxon>
        <taxon>Oppiidae</taxon>
        <taxon>Oppiella</taxon>
    </lineage>
</organism>
<comment type="similarity">
    <text evidence="1">Belongs to the FAM76 family.</text>
</comment>
<dbReference type="EMBL" id="CAJPVJ010018847">
    <property type="protein sequence ID" value="CAG2177096.1"/>
    <property type="molecule type" value="Genomic_DNA"/>
</dbReference>
<dbReference type="PANTHER" id="PTHR46176:SF1">
    <property type="entry name" value="LD21662P"/>
    <property type="match status" value="1"/>
</dbReference>
<name>A0A7R9MH03_9ACAR</name>
<dbReference type="AlphaFoldDB" id="A0A7R9MH03"/>
<dbReference type="GO" id="GO:0016607">
    <property type="term" value="C:nuclear speck"/>
    <property type="evidence" value="ECO:0007669"/>
    <property type="project" value="TreeGrafter"/>
</dbReference>
<dbReference type="Pfam" id="PF16046">
    <property type="entry name" value="FAM76"/>
    <property type="match status" value="1"/>
</dbReference>
<dbReference type="PANTHER" id="PTHR46176">
    <property type="entry name" value="LD21662P"/>
    <property type="match status" value="1"/>
</dbReference>
<keyword evidence="2" id="KW-0175">Coiled coil</keyword>
<dbReference type="OrthoDB" id="3689at2759"/>
<proteinExistence type="inferred from homology"/>
<dbReference type="InterPro" id="IPR032017">
    <property type="entry name" value="FAM76"/>
</dbReference>